<evidence type="ECO:0000256" key="1">
    <source>
        <dbReference type="SAM" id="MobiDB-lite"/>
    </source>
</evidence>
<feature type="region of interest" description="Disordered" evidence="1">
    <location>
        <begin position="466"/>
        <end position="752"/>
    </location>
</feature>
<organism evidence="2 3">
    <name type="scientific">Colletotrichum salicis</name>
    <dbReference type="NCBI Taxonomy" id="1209931"/>
    <lineage>
        <taxon>Eukaryota</taxon>
        <taxon>Fungi</taxon>
        <taxon>Dikarya</taxon>
        <taxon>Ascomycota</taxon>
        <taxon>Pezizomycotina</taxon>
        <taxon>Sordariomycetes</taxon>
        <taxon>Hypocreomycetidae</taxon>
        <taxon>Glomerellales</taxon>
        <taxon>Glomerellaceae</taxon>
        <taxon>Colletotrichum</taxon>
        <taxon>Colletotrichum acutatum species complex</taxon>
    </lineage>
</organism>
<evidence type="ECO:0000313" key="3">
    <source>
        <dbReference type="Proteomes" id="UP000070121"/>
    </source>
</evidence>
<dbReference type="STRING" id="1209931.A0A135U999"/>
<feature type="compositionally biased region" description="Basic and acidic residues" evidence="1">
    <location>
        <begin position="658"/>
        <end position="682"/>
    </location>
</feature>
<accession>A0A135U999</accession>
<feature type="compositionally biased region" description="Acidic residues" evidence="1">
    <location>
        <begin position="132"/>
        <end position="157"/>
    </location>
</feature>
<feature type="region of interest" description="Disordered" evidence="1">
    <location>
        <begin position="380"/>
        <end position="408"/>
    </location>
</feature>
<feature type="compositionally biased region" description="Polar residues" evidence="1">
    <location>
        <begin position="532"/>
        <end position="554"/>
    </location>
</feature>
<feature type="region of interest" description="Disordered" evidence="1">
    <location>
        <begin position="92"/>
        <end position="157"/>
    </location>
</feature>
<feature type="compositionally biased region" description="Polar residues" evidence="1">
    <location>
        <begin position="573"/>
        <end position="585"/>
    </location>
</feature>
<feature type="compositionally biased region" description="Low complexity" evidence="1">
    <location>
        <begin position="297"/>
        <end position="313"/>
    </location>
</feature>
<protein>
    <submittedName>
        <fullName evidence="2">Uncharacterized protein</fullName>
    </submittedName>
</protein>
<feature type="compositionally biased region" description="Basic and acidic residues" evidence="1">
    <location>
        <begin position="629"/>
        <end position="639"/>
    </location>
</feature>
<keyword evidence="3" id="KW-1185">Reference proteome</keyword>
<evidence type="ECO:0000313" key="2">
    <source>
        <dbReference type="EMBL" id="KXH56986.1"/>
    </source>
</evidence>
<reference evidence="2 3" key="1">
    <citation type="submission" date="2014-02" db="EMBL/GenBank/DDBJ databases">
        <title>The genome sequence of Colletotrichum salicis CBS 607.94.</title>
        <authorList>
            <person name="Baroncelli R."/>
            <person name="Thon M.R."/>
        </authorList>
    </citation>
    <scope>NUCLEOTIDE SEQUENCE [LARGE SCALE GENOMIC DNA]</scope>
    <source>
        <strain evidence="2 3">CBS 607.94</strain>
    </source>
</reference>
<feature type="compositionally biased region" description="Low complexity" evidence="1">
    <location>
        <begin position="485"/>
        <end position="498"/>
    </location>
</feature>
<name>A0A135U999_9PEZI</name>
<feature type="region of interest" description="Disordered" evidence="1">
    <location>
        <begin position="429"/>
        <end position="454"/>
    </location>
</feature>
<feature type="compositionally biased region" description="Basic and acidic residues" evidence="1">
    <location>
        <begin position="593"/>
        <end position="615"/>
    </location>
</feature>
<feature type="compositionally biased region" description="Polar residues" evidence="1">
    <location>
        <begin position="320"/>
        <end position="344"/>
    </location>
</feature>
<feature type="region of interest" description="Disordered" evidence="1">
    <location>
        <begin position="288"/>
        <end position="353"/>
    </location>
</feature>
<feature type="compositionally biased region" description="Polar residues" evidence="1">
    <location>
        <begin position="646"/>
        <end position="655"/>
    </location>
</feature>
<feature type="compositionally biased region" description="Basic and acidic residues" evidence="1">
    <location>
        <begin position="709"/>
        <end position="718"/>
    </location>
</feature>
<dbReference type="OrthoDB" id="4842842at2759"/>
<feature type="compositionally biased region" description="Polar residues" evidence="1">
    <location>
        <begin position="616"/>
        <end position="628"/>
    </location>
</feature>
<dbReference type="EMBL" id="JFFI01001631">
    <property type="protein sequence ID" value="KXH56986.1"/>
    <property type="molecule type" value="Genomic_DNA"/>
</dbReference>
<gene>
    <name evidence="2" type="ORF">CSAL01_13116</name>
</gene>
<proteinExistence type="predicted"/>
<sequence>MPGKAWSKEEERVYWRFVIPQSAKRVDGGPAVPWDQLAVYMQKKMGANAKREYTHLSLLEHYFQNFDKERFSPHAAPYVREAKRIMASIMNGESQSQGDASVPSQDAQLQDSFDKHTGDTTDEENGTIFSDETNDGDADYINDGDEDAEGEDDHVDPDDEVLTFIRDMARESQWNQNAARPVKRAAGQSSTLPAPVADMSSHGNYVPGLAPQHTISQERSTLPPRPPRAATRVRDYHAFPNESPRPAQHGREPPQKRARLANPFETNGYHDQGPRTQAYYGQQSSRQAFYSQGPRMQSQYGQGSGSHGYYDQGPGASAYYGQNSGNQDHYNQTRGDYGQITNPQGFEDDPDSVYFWDQSAKDRSYYERGHARQRQQYIDQCHGPSDDNQDNHGQSSSRHGHDQNRSIQGPFQNEVTQSYYNQNRNIQSAGQNHENRGYDQSRNQHGLGNQGCHANAAYNTSQHLRAPSVGYSGQQPALGSHQYRQDPQCQSPPQSQQSAMGYSEYPVGNRPSTSSRLDPQNAMPRYSDRQVPVSSGRSSVPMSPNYDSSAQHSAAPSPGGVGHHSTIPDYIQRPSTASSGHQQPSRRPYVRQQADEEHHPQGAHINSREEPKNEQLQHPSSTSGTLRQRPNEDHQRQEAFEPEMAQFQQPSTSAPRQHANEDYHRQGANMDRREEPENEQIRRPSSSSVLVRQEPIEYAHHQSGYMNPREQREGERSSGRYVSPYPPRQHHAEHDNGQGGVPKNRFVPEYEPEMFQAFEAESARRKE</sequence>
<dbReference type="Proteomes" id="UP000070121">
    <property type="component" value="Unassembled WGS sequence"/>
</dbReference>
<comment type="caution">
    <text evidence="2">The sequence shown here is derived from an EMBL/GenBank/DDBJ whole genome shotgun (WGS) entry which is preliminary data.</text>
</comment>
<feature type="compositionally biased region" description="Polar residues" evidence="1">
    <location>
        <begin position="92"/>
        <end position="111"/>
    </location>
</feature>
<feature type="region of interest" description="Disordered" evidence="1">
    <location>
        <begin position="173"/>
        <end position="230"/>
    </location>
</feature>
<dbReference type="AlphaFoldDB" id="A0A135U999"/>